<dbReference type="Gene3D" id="1.10.630.10">
    <property type="entry name" value="Cytochrome P450"/>
    <property type="match status" value="1"/>
</dbReference>
<evidence type="ECO:0000256" key="5">
    <source>
        <dbReference type="ARBA" id="ARBA00023002"/>
    </source>
</evidence>
<dbReference type="PANTHER" id="PTHR24289">
    <property type="entry name" value="STEROID 17-ALPHA-HYDROXYLASE/17,20 LYASE"/>
    <property type="match status" value="1"/>
</dbReference>
<evidence type="ECO:0000256" key="4">
    <source>
        <dbReference type="ARBA" id="ARBA00022723"/>
    </source>
</evidence>
<dbReference type="PANTHER" id="PTHR24289:SF20">
    <property type="entry name" value="STEROID 17-ALPHA-HYDROXYLASE_17,20 LYASE"/>
    <property type="match status" value="1"/>
</dbReference>
<protein>
    <submittedName>
        <fullName evidence="11">Cytochrome P450 1A5-like</fullName>
    </submittedName>
</protein>
<dbReference type="InterPro" id="IPR008066">
    <property type="entry name" value="Cyt_P450_E_grp-I_CYP1"/>
</dbReference>
<dbReference type="InterPro" id="IPR017972">
    <property type="entry name" value="Cyt_P450_CS"/>
</dbReference>
<dbReference type="PRINTS" id="PR01683">
    <property type="entry name" value="EP450ICYP1A"/>
</dbReference>
<dbReference type="GeneID" id="100373223"/>
<dbReference type="InterPro" id="IPR036396">
    <property type="entry name" value="Cyt_P450_sf"/>
</dbReference>
<evidence type="ECO:0000256" key="6">
    <source>
        <dbReference type="ARBA" id="ARBA00023004"/>
    </source>
</evidence>
<evidence type="ECO:0000256" key="3">
    <source>
        <dbReference type="ARBA" id="ARBA00022617"/>
    </source>
</evidence>
<dbReference type="InterPro" id="IPR002401">
    <property type="entry name" value="Cyt_P450_E_grp-I"/>
</dbReference>
<keyword evidence="6 8" id="KW-0408">Iron</keyword>
<evidence type="ECO:0000256" key="8">
    <source>
        <dbReference type="RuleBase" id="RU000461"/>
    </source>
</evidence>
<keyword evidence="9" id="KW-1133">Transmembrane helix</keyword>
<name>A0ABM0GTP3_SACKO</name>
<comment type="subcellular location">
    <subcellularLocation>
        <location evidence="1">Endomembrane system</location>
    </subcellularLocation>
</comment>
<dbReference type="PRINTS" id="PR00463">
    <property type="entry name" value="EP450I"/>
</dbReference>
<sequence>MAIYSCLQDCLSNPTNIVLLVLVCIIIYGVLSLRIPSGFPSGPRGYPFIGNMLALAKEPHITLTNYAKTYGDVYTIKLGNTPVVILNSIEVIKETLVKKQNDYAGRPNVYSFEMLSEGGEDIVMADFTPKWKVLRKFVHQAMRNYANGEKLESLIRDVSFPRLQQAINEKNGQPFHPKPAILLMIANIMATMCFGQRYELNDKEFLGYLKFINDLNEAFGNGLVADFIPFFRYIPTTGRTKVEALYKAYLQTIQCKIDEHKLKFENGNREARDLIDDLLIAQEKALKAGEADAALIGDVNLRQTVADVFGAGLDTTVTTLDWCVAYLCCYPDVQTKVQTEIDQAIGHDRLPLLSDKAILPYCEAVIHEVTRIRTVAPFAVPHTTTIDTSVGEYKLPKYTWVWMNLWNVHMNEKHWKKPEEFRPERFLDADGNLVPKPENVLPFSTGRRVCVGEALAKNEMFLIFVSLFQNYTFKVPPGKDKPCLKDHCEGLAIRCCPYNVLAVSR</sequence>
<dbReference type="RefSeq" id="XP_002737140.1">
    <property type="nucleotide sequence ID" value="XM_002737094.2"/>
</dbReference>
<dbReference type="InterPro" id="IPR001128">
    <property type="entry name" value="Cyt_P450"/>
</dbReference>
<evidence type="ECO:0000256" key="1">
    <source>
        <dbReference type="ARBA" id="ARBA00004308"/>
    </source>
</evidence>
<evidence type="ECO:0000256" key="9">
    <source>
        <dbReference type="SAM" id="Phobius"/>
    </source>
</evidence>
<keyword evidence="9" id="KW-0812">Transmembrane</keyword>
<dbReference type="SUPFAM" id="SSF48264">
    <property type="entry name" value="Cytochrome P450"/>
    <property type="match status" value="1"/>
</dbReference>
<accession>A0ABM0GTP3</accession>
<dbReference type="Proteomes" id="UP000694865">
    <property type="component" value="Unplaced"/>
</dbReference>
<keyword evidence="5 8" id="KW-0560">Oxidoreductase</keyword>
<reference evidence="11" key="1">
    <citation type="submission" date="2025-08" db="UniProtKB">
        <authorList>
            <consortium name="RefSeq"/>
        </authorList>
    </citation>
    <scope>IDENTIFICATION</scope>
    <source>
        <tissue evidence="11">Testes</tissue>
    </source>
</reference>
<keyword evidence="7 8" id="KW-0503">Monooxygenase</keyword>
<evidence type="ECO:0000256" key="2">
    <source>
        <dbReference type="ARBA" id="ARBA00010617"/>
    </source>
</evidence>
<dbReference type="PRINTS" id="PR00385">
    <property type="entry name" value="P450"/>
</dbReference>
<evidence type="ECO:0000256" key="7">
    <source>
        <dbReference type="ARBA" id="ARBA00023033"/>
    </source>
</evidence>
<keyword evidence="10" id="KW-1185">Reference proteome</keyword>
<organism evidence="10 11">
    <name type="scientific">Saccoglossus kowalevskii</name>
    <name type="common">Acorn worm</name>
    <dbReference type="NCBI Taxonomy" id="10224"/>
    <lineage>
        <taxon>Eukaryota</taxon>
        <taxon>Metazoa</taxon>
        <taxon>Hemichordata</taxon>
        <taxon>Enteropneusta</taxon>
        <taxon>Harrimaniidae</taxon>
        <taxon>Saccoglossus</taxon>
    </lineage>
</organism>
<feature type="transmembrane region" description="Helical" evidence="9">
    <location>
        <begin position="17"/>
        <end position="35"/>
    </location>
</feature>
<evidence type="ECO:0000313" key="10">
    <source>
        <dbReference type="Proteomes" id="UP000694865"/>
    </source>
</evidence>
<keyword evidence="9" id="KW-0472">Membrane</keyword>
<dbReference type="PROSITE" id="PS00086">
    <property type="entry name" value="CYTOCHROME_P450"/>
    <property type="match status" value="1"/>
</dbReference>
<proteinExistence type="inferred from homology"/>
<keyword evidence="3 8" id="KW-0349">Heme</keyword>
<evidence type="ECO:0000313" key="11">
    <source>
        <dbReference type="RefSeq" id="XP_002737140.1"/>
    </source>
</evidence>
<keyword evidence="4 8" id="KW-0479">Metal-binding</keyword>
<gene>
    <name evidence="11" type="primary">LOC100373223</name>
</gene>
<comment type="similarity">
    <text evidence="2 8">Belongs to the cytochrome P450 family.</text>
</comment>
<dbReference type="Pfam" id="PF00067">
    <property type="entry name" value="p450"/>
    <property type="match status" value="1"/>
</dbReference>